<name>A0ACC1K6I9_9FUNG</name>
<comment type="caution">
    <text evidence="1">The sequence shown here is derived from an EMBL/GenBank/DDBJ whole genome shotgun (WGS) entry which is preliminary data.</text>
</comment>
<evidence type="ECO:0000313" key="2">
    <source>
        <dbReference type="Proteomes" id="UP001140234"/>
    </source>
</evidence>
<dbReference type="Proteomes" id="UP001140234">
    <property type="component" value="Unassembled WGS sequence"/>
</dbReference>
<accession>A0ACC1K6I9</accession>
<dbReference type="EMBL" id="JANBUJ010000084">
    <property type="protein sequence ID" value="KAJ2774597.1"/>
    <property type="molecule type" value="Genomic_DNA"/>
</dbReference>
<reference evidence="1" key="1">
    <citation type="submission" date="2022-07" db="EMBL/GenBank/DDBJ databases">
        <title>Phylogenomic reconstructions and comparative analyses of Kickxellomycotina fungi.</title>
        <authorList>
            <person name="Reynolds N.K."/>
            <person name="Stajich J.E."/>
            <person name="Barry K."/>
            <person name="Grigoriev I.V."/>
            <person name="Crous P."/>
            <person name="Smith M.E."/>
        </authorList>
    </citation>
    <scope>NUCLEOTIDE SEQUENCE</scope>
    <source>
        <strain evidence="1">CBS 109366</strain>
    </source>
</reference>
<proteinExistence type="predicted"/>
<protein>
    <submittedName>
        <fullName evidence="1">Haloacid dehalogenase-like hydrolase domain-containing protein 3</fullName>
    </submittedName>
</protein>
<evidence type="ECO:0000313" key="1">
    <source>
        <dbReference type="EMBL" id="KAJ2774597.1"/>
    </source>
</evidence>
<sequence>MARRLSNIRLVTFDLYDTLYTPRDPIGVVYTEPLWRLGIDVSEATMRRGFAEAHKHMRAHYPNYGFGRMSSHEWWQQVVARAWRNAGVSAAQLASSPLVAAREGLIRRFATDEGYRMYDDVPGLLRYVRRRGIKTGVISNMDEAAESVLDGLGIRSYFDFVLKSVTAGIEKPNPRIFEMALDAVSIPPYDALHVGDSEALDYAPARGVGMEARIVCRGPDAARLVAEHPDKYIASLGALARIV</sequence>
<gene>
    <name evidence="1" type="primary">HDHD3</name>
    <name evidence="1" type="ORF">IWQ57_000750</name>
</gene>
<organism evidence="1 2">
    <name type="scientific">Coemansia nantahalensis</name>
    <dbReference type="NCBI Taxonomy" id="2789366"/>
    <lineage>
        <taxon>Eukaryota</taxon>
        <taxon>Fungi</taxon>
        <taxon>Fungi incertae sedis</taxon>
        <taxon>Zoopagomycota</taxon>
        <taxon>Kickxellomycotina</taxon>
        <taxon>Kickxellomycetes</taxon>
        <taxon>Kickxellales</taxon>
        <taxon>Kickxellaceae</taxon>
        <taxon>Coemansia</taxon>
    </lineage>
</organism>
<keyword evidence="2" id="KW-1185">Reference proteome</keyword>